<dbReference type="Proteomes" id="UP001500630">
    <property type="component" value="Unassembled WGS sequence"/>
</dbReference>
<gene>
    <name evidence="6" type="ORF">GCM10022419_094580</name>
</gene>
<evidence type="ECO:0000256" key="2">
    <source>
        <dbReference type="ARBA" id="ARBA00022630"/>
    </source>
</evidence>
<evidence type="ECO:0000313" key="6">
    <source>
        <dbReference type="EMBL" id="GAA3596446.1"/>
    </source>
</evidence>
<dbReference type="PANTHER" id="PTHR42934:SF1">
    <property type="entry name" value="GLYCOLATE OXIDASE SUBUNIT GLCD"/>
    <property type="match status" value="1"/>
</dbReference>
<dbReference type="PANTHER" id="PTHR42934">
    <property type="entry name" value="GLYCOLATE OXIDASE SUBUNIT GLCD"/>
    <property type="match status" value="1"/>
</dbReference>
<comment type="cofactor">
    <cofactor evidence="1">
        <name>FAD</name>
        <dbReference type="ChEBI" id="CHEBI:57692"/>
    </cofactor>
</comment>
<evidence type="ECO:0000259" key="5">
    <source>
        <dbReference type="PROSITE" id="PS51387"/>
    </source>
</evidence>
<dbReference type="SUPFAM" id="SSF55103">
    <property type="entry name" value="FAD-linked oxidases, C-terminal domain"/>
    <property type="match status" value="1"/>
</dbReference>
<evidence type="ECO:0000256" key="3">
    <source>
        <dbReference type="ARBA" id="ARBA00022827"/>
    </source>
</evidence>
<dbReference type="Pfam" id="PF02913">
    <property type="entry name" value="FAD-oxidase_C"/>
    <property type="match status" value="1"/>
</dbReference>
<keyword evidence="2" id="KW-0285">Flavoprotein</keyword>
<dbReference type="InterPro" id="IPR036318">
    <property type="entry name" value="FAD-bd_PCMH-like_sf"/>
</dbReference>
<reference evidence="7" key="1">
    <citation type="journal article" date="2019" name="Int. J. Syst. Evol. Microbiol.">
        <title>The Global Catalogue of Microorganisms (GCM) 10K type strain sequencing project: providing services to taxonomists for standard genome sequencing and annotation.</title>
        <authorList>
            <consortium name="The Broad Institute Genomics Platform"/>
            <consortium name="The Broad Institute Genome Sequencing Center for Infectious Disease"/>
            <person name="Wu L."/>
            <person name="Ma J."/>
        </authorList>
    </citation>
    <scope>NUCLEOTIDE SEQUENCE [LARGE SCALE GENOMIC DNA]</scope>
    <source>
        <strain evidence="7">JCM 17326</strain>
    </source>
</reference>
<dbReference type="Gene3D" id="3.30.70.2740">
    <property type="match status" value="1"/>
</dbReference>
<dbReference type="SUPFAM" id="SSF56176">
    <property type="entry name" value="FAD-binding/transporter-associated domain-like"/>
    <property type="match status" value="1"/>
</dbReference>
<dbReference type="InterPro" id="IPR016169">
    <property type="entry name" value="FAD-bd_PCMH_sub2"/>
</dbReference>
<name>A0ABP6Z1J2_9ACTN</name>
<dbReference type="Gene3D" id="1.10.45.10">
    <property type="entry name" value="Vanillyl-alcohol Oxidase, Chain A, domain 4"/>
    <property type="match status" value="1"/>
</dbReference>
<keyword evidence="4" id="KW-0560">Oxidoreductase</keyword>
<dbReference type="Gene3D" id="3.30.465.10">
    <property type="match status" value="1"/>
</dbReference>
<dbReference type="InterPro" id="IPR016171">
    <property type="entry name" value="Vanillyl_alc_oxidase_C-sub2"/>
</dbReference>
<dbReference type="Pfam" id="PF01565">
    <property type="entry name" value="FAD_binding_4"/>
    <property type="match status" value="1"/>
</dbReference>
<dbReference type="EMBL" id="BAABDQ010000031">
    <property type="protein sequence ID" value="GAA3596446.1"/>
    <property type="molecule type" value="Genomic_DNA"/>
</dbReference>
<dbReference type="InterPro" id="IPR051914">
    <property type="entry name" value="FAD-linked_OxidoTrans_Type4"/>
</dbReference>
<protein>
    <submittedName>
        <fullName evidence="6">FAD-linked oxidase C-terminal domain-containing protein</fullName>
    </submittedName>
</protein>
<accession>A0ABP6Z1J2</accession>
<sequence>MLETLTAALRSLLPHDSVIADPVRLRTYECDGLTYHRATPGVVVLPGTAEQVARVVRLCNDFGVPFVARGSGTGLSGGALPREDGVLIVTSKMRGILEIDLPNRRAVVEPGVTNLAITEAVRDQGYYYAPDPSSQQVCSIGGNVAENSGGAHCLKYGFTVNHVEACEIVTPDGDLVTLDRMDPGYDLLGAFIGSEGTLGIATKITVRLCRAPEAVTTVLAAFESIEQGGQAVSAIIGAGIVPAAIEMMDALAIEAAEAAVACSYPAGAGAVLIVELDGPAAEVERQFAQLREICSAAFELRVAADAAERAAIWKGRKSAFAAVGRISPAYIVQDGVVPRTSLPGVLAAIDRLSKEHGIRVANVFHAGDGNLHPLVLFDDAEPGAGERAEVVSGAILDLCIEHGGSITGEHGVGVDKSRYMTRMFSEDDLDTMQLVRCAFDPQGLANPGKVFPTPRLCGEVPGVRKGVHPLVESGKAEQL</sequence>
<evidence type="ECO:0000256" key="1">
    <source>
        <dbReference type="ARBA" id="ARBA00001974"/>
    </source>
</evidence>
<evidence type="ECO:0000256" key="4">
    <source>
        <dbReference type="ARBA" id="ARBA00023002"/>
    </source>
</evidence>
<proteinExistence type="predicted"/>
<comment type="caution">
    <text evidence="6">The sequence shown here is derived from an EMBL/GenBank/DDBJ whole genome shotgun (WGS) entry which is preliminary data.</text>
</comment>
<keyword evidence="3" id="KW-0274">FAD</keyword>
<dbReference type="InterPro" id="IPR016166">
    <property type="entry name" value="FAD-bd_PCMH"/>
</dbReference>
<dbReference type="InterPro" id="IPR006094">
    <property type="entry name" value="Oxid_FAD_bind_N"/>
</dbReference>
<dbReference type="InterPro" id="IPR016164">
    <property type="entry name" value="FAD-linked_Oxase-like_C"/>
</dbReference>
<evidence type="ECO:0000313" key="7">
    <source>
        <dbReference type="Proteomes" id="UP001500630"/>
    </source>
</evidence>
<dbReference type="PROSITE" id="PS51387">
    <property type="entry name" value="FAD_PCMH"/>
    <property type="match status" value="1"/>
</dbReference>
<organism evidence="6 7">
    <name type="scientific">Nonomuraea rosea</name>
    <dbReference type="NCBI Taxonomy" id="638574"/>
    <lineage>
        <taxon>Bacteria</taxon>
        <taxon>Bacillati</taxon>
        <taxon>Actinomycetota</taxon>
        <taxon>Actinomycetes</taxon>
        <taxon>Streptosporangiales</taxon>
        <taxon>Streptosporangiaceae</taxon>
        <taxon>Nonomuraea</taxon>
    </lineage>
</organism>
<feature type="domain" description="FAD-binding PCMH-type" evidence="5">
    <location>
        <begin position="36"/>
        <end position="211"/>
    </location>
</feature>
<keyword evidence="7" id="KW-1185">Reference proteome</keyword>
<dbReference type="InterPro" id="IPR004113">
    <property type="entry name" value="FAD-bd_oxidored_4_C"/>
</dbReference>